<evidence type="ECO:0000256" key="1">
    <source>
        <dbReference type="ARBA" id="ARBA00023015"/>
    </source>
</evidence>
<reference evidence="7" key="2">
    <citation type="journal article" date="2023" name="IMA Fungus">
        <title>Comparative genomic study of the Penicillium genus elucidates a diverse pangenome and 15 lateral gene transfer events.</title>
        <authorList>
            <person name="Petersen C."/>
            <person name="Sorensen T."/>
            <person name="Nielsen M.R."/>
            <person name="Sondergaard T.E."/>
            <person name="Sorensen J.L."/>
            <person name="Fitzpatrick D.A."/>
            <person name="Frisvad J.C."/>
            <person name="Nielsen K.L."/>
        </authorList>
    </citation>
    <scope>NUCLEOTIDE SEQUENCE</scope>
    <source>
        <strain evidence="7">IBT 21472</strain>
    </source>
</reference>
<comment type="caution">
    <text evidence="7">The sequence shown here is derived from an EMBL/GenBank/DDBJ whole genome shotgun (WGS) entry which is preliminary data.</text>
</comment>
<evidence type="ECO:0000259" key="6">
    <source>
        <dbReference type="PROSITE" id="PS50048"/>
    </source>
</evidence>
<feature type="compositionally biased region" description="Basic and acidic residues" evidence="5">
    <location>
        <begin position="72"/>
        <end position="95"/>
    </location>
</feature>
<evidence type="ECO:0000256" key="2">
    <source>
        <dbReference type="ARBA" id="ARBA00023125"/>
    </source>
</evidence>
<accession>A0A9W9PTE8</accession>
<keyword evidence="2" id="KW-0238">DNA-binding</keyword>
<dbReference type="SUPFAM" id="SSF57701">
    <property type="entry name" value="Zn2/Cys6 DNA-binding domain"/>
    <property type="match status" value="1"/>
</dbReference>
<evidence type="ECO:0000313" key="7">
    <source>
        <dbReference type="EMBL" id="KAJ5307690.1"/>
    </source>
</evidence>
<dbReference type="Proteomes" id="UP001147746">
    <property type="component" value="Unassembled WGS sequence"/>
</dbReference>
<dbReference type="AlphaFoldDB" id="A0A9W9PTE8"/>
<dbReference type="InterPro" id="IPR001138">
    <property type="entry name" value="Zn2Cys6_DnaBD"/>
</dbReference>
<feature type="domain" description="Zn(2)-C6 fungal-type" evidence="6">
    <location>
        <begin position="113"/>
        <end position="143"/>
    </location>
</feature>
<evidence type="ECO:0000313" key="8">
    <source>
        <dbReference type="Proteomes" id="UP001147746"/>
    </source>
</evidence>
<dbReference type="Pfam" id="PF00172">
    <property type="entry name" value="Zn_clus"/>
    <property type="match status" value="1"/>
</dbReference>
<protein>
    <recommendedName>
        <fullName evidence="6">Zn(2)-C6 fungal-type domain-containing protein</fullName>
    </recommendedName>
</protein>
<keyword evidence="1" id="KW-0805">Transcription regulation</keyword>
<keyword evidence="4" id="KW-0539">Nucleus</keyword>
<name>A0A9W9PTE8_9EURO</name>
<dbReference type="PROSITE" id="PS50048">
    <property type="entry name" value="ZN2_CY6_FUNGAL_2"/>
    <property type="match status" value="1"/>
</dbReference>
<feature type="region of interest" description="Disordered" evidence="5">
    <location>
        <begin position="34"/>
        <end position="110"/>
    </location>
</feature>
<evidence type="ECO:0000256" key="3">
    <source>
        <dbReference type="ARBA" id="ARBA00023163"/>
    </source>
</evidence>
<reference evidence="7" key="1">
    <citation type="submission" date="2022-12" db="EMBL/GenBank/DDBJ databases">
        <authorList>
            <person name="Petersen C."/>
        </authorList>
    </citation>
    <scope>NUCLEOTIDE SEQUENCE</scope>
    <source>
        <strain evidence="7">IBT 21472</strain>
    </source>
</reference>
<dbReference type="GO" id="GO:0000981">
    <property type="term" value="F:DNA-binding transcription factor activity, RNA polymerase II-specific"/>
    <property type="evidence" value="ECO:0007669"/>
    <property type="project" value="InterPro"/>
</dbReference>
<gene>
    <name evidence="7" type="ORF">N7476_008346</name>
</gene>
<dbReference type="InterPro" id="IPR036864">
    <property type="entry name" value="Zn2-C6_fun-type_DNA-bd_sf"/>
</dbReference>
<keyword evidence="8" id="KW-1185">Reference proteome</keyword>
<feature type="compositionally biased region" description="Basic and acidic residues" evidence="5">
    <location>
        <begin position="45"/>
        <end position="55"/>
    </location>
</feature>
<dbReference type="PROSITE" id="PS00463">
    <property type="entry name" value="ZN2_CY6_FUNGAL_1"/>
    <property type="match status" value="1"/>
</dbReference>
<dbReference type="CDD" id="cd00067">
    <property type="entry name" value="GAL4"/>
    <property type="match status" value="1"/>
</dbReference>
<keyword evidence="3" id="KW-0804">Transcription</keyword>
<dbReference type="EMBL" id="JAPZBO010000008">
    <property type="protein sequence ID" value="KAJ5307690.1"/>
    <property type="molecule type" value="Genomic_DNA"/>
</dbReference>
<evidence type="ECO:0000256" key="5">
    <source>
        <dbReference type="SAM" id="MobiDB-lite"/>
    </source>
</evidence>
<dbReference type="GO" id="GO:0008270">
    <property type="term" value="F:zinc ion binding"/>
    <property type="evidence" value="ECO:0007669"/>
    <property type="project" value="InterPro"/>
</dbReference>
<dbReference type="GO" id="GO:0003677">
    <property type="term" value="F:DNA binding"/>
    <property type="evidence" value="ECO:0007669"/>
    <property type="project" value="UniProtKB-KW"/>
</dbReference>
<sequence length="212" mass="23569">MSEAMSHNLPEHMSDDRTNLELLLQLGLSQTAISEGPIAKSQSHLSDRTYVKEESASPTSTPKTSRKRHSKHDGDTAEYYSERAREDAHRGREAAAQRANTPESAKRARTRQACDRCKYRRLACDPNPGGCAACSNVDLPCQMTDRVTGETLVRGEVKRLRANFAALLKTVTELREENQRLHGLLQAYFDQCQVGKTNGQINEIDMGLAEPA</sequence>
<evidence type="ECO:0000256" key="4">
    <source>
        <dbReference type="ARBA" id="ARBA00023242"/>
    </source>
</evidence>
<dbReference type="Gene3D" id="4.10.240.10">
    <property type="entry name" value="Zn(2)-C6 fungal-type DNA-binding domain"/>
    <property type="match status" value="1"/>
</dbReference>
<proteinExistence type="predicted"/>
<organism evidence="7 8">
    <name type="scientific">Penicillium atrosanguineum</name>
    <dbReference type="NCBI Taxonomy" id="1132637"/>
    <lineage>
        <taxon>Eukaryota</taxon>
        <taxon>Fungi</taxon>
        <taxon>Dikarya</taxon>
        <taxon>Ascomycota</taxon>
        <taxon>Pezizomycotina</taxon>
        <taxon>Eurotiomycetes</taxon>
        <taxon>Eurotiomycetidae</taxon>
        <taxon>Eurotiales</taxon>
        <taxon>Aspergillaceae</taxon>
        <taxon>Penicillium</taxon>
    </lineage>
</organism>